<reference evidence="1 2" key="1">
    <citation type="submission" date="2024-08" db="EMBL/GenBank/DDBJ databases">
        <title>Two novel Cytobacillus novel species.</title>
        <authorList>
            <person name="Liu G."/>
        </authorList>
    </citation>
    <scope>NUCLEOTIDE SEQUENCE [LARGE SCALE GENOMIC DNA]</scope>
    <source>
        <strain evidence="1 2">FJAT-54145</strain>
    </source>
</reference>
<name>A0ABW6KAM2_9BACI</name>
<dbReference type="EMBL" id="JBIACK010000004">
    <property type="protein sequence ID" value="MFE8701216.1"/>
    <property type="molecule type" value="Genomic_DNA"/>
</dbReference>
<comment type="caution">
    <text evidence="1">The sequence shown here is derived from an EMBL/GenBank/DDBJ whole genome shotgun (WGS) entry which is preliminary data.</text>
</comment>
<sequence length="62" mass="6877">MSSTICEHGFLKRSCETCYLKEEISILKTALQQIADTKQTGFSESGHQQVIKLAEKALANCD</sequence>
<proteinExistence type="predicted"/>
<keyword evidence="2" id="KW-1185">Reference proteome</keyword>
<accession>A0ABW6KAM2</accession>
<dbReference type="RefSeq" id="WP_389361135.1">
    <property type="nucleotide sequence ID" value="NZ_JBIACK010000004.1"/>
</dbReference>
<gene>
    <name evidence="1" type="ORF">ACFYKX_11475</name>
</gene>
<dbReference type="Proteomes" id="UP001601059">
    <property type="component" value="Unassembled WGS sequence"/>
</dbReference>
<evidence type="ECO:0000313" key="1">
    <source>
        <dbReference type="EMBL" id="MFE8701216.1"/>
    </source>
</evidence>
<protein>
    <submittedName>
        <fullName evidence="1">Uncharacterized protein</fullName>
    </submittedName>
</protein>
<organism evidence="1 2">
    <name type="scientific">Cytobacillus spartinae</name>
    <dbReference type="NCBI Taxonomy" id="3299023"/>
    <lineage>
        <taxon>Bacteria</taxon>
        <taxon>Bacillati</taxon>
        <taxon>Bacillota</taxon>
        <taxon>Bacilli</taxon>
        <taxon>Bacillales</taxon>
        <taxon>Bacillaceae</taxon>
        <taxon>Cytobacillus</taxon>
    </lineage>
</organism>
<evidence type="ECO:0000313" key="2">
    <source>
        <dbReference type="Proteomes" id="UP001601059"/>
    </source>
</evidence>